<evidence type="ECO:0000256" key="3">
    <source>
        <dbReference type="ARBA" id="ARBA00022801"/>
    </source>
</evidence>
<keyword evidence="2 11" id="KW-0812">Transmembrane</keyword>
<keyword evidence="7 11" id="KW-0333">Golgi apparatus</keyword>
<dbReference type="InterPro" id="IPR006639">
    <property type="entry name" value="Preselin/SPP"/>
</dbReference>
<comment type="function">
    <text evidence="11">Probable subunit of the gamma-secretase complex, an endoprotease complex that catalyzes the intramembrane cleavage of integral membrane proteins such as Notch receptors.</text>
</comment>
<feature type="transmembrane region" description="Helical" evidence="11">
    <location>
        <begin position="353"/>
        <end position="376"/>
    </location>
</feature>
<keyword evidence="5 11" id="KW-0914">Notch signaling pathway</keyword>
<dbReference type="PANTHER" id="PTHR10202">
    <property type="entry name" value="PRESENILIN"/>
    <property type="match status" value="1"/>
</dbReference>
<feature type="transmembrane region" description="Helical" evidence="11">
    <location>
        <begin position="388"/>
        <end position="407"/>
    </location>
</feature>
<keyword evidence="8 11" id="KW-0472">Membrane</keyword>
<comment type="subcellular location">
    <subcellularLocation>
        <location evidence="11">Endoplasmic reticulum membrane</location>
        <topology evidence="11">Multi-pass membrane protein</topology>
    </subcellularLocation>
    <subcellularLocation>
        <location evidence="11">Golgi apparatus membrane</location>
        <topology evidence="11">Multi-pass membrane protein</topology>
    </subcellularLocation>
</comment>
<comment type="function">
    <text evidence="9">Probable catalytic subunit of the gamma-secretase complex, an endoprotease complex that catalyzes the intramembrane cleavage of integral membrane proteins such as Notch receptors. Requires the other members of the gamma-secretase complex to have a protease activity.</text>
</comment>
<dbReference type="Proteomes" id="UP000038045">
    <property type="component" value="Unplaced"/>
</dbReference>
<dbReference type="GO" id="GO:0016485">
    <property type="term" value="P:protein processing"/>
    <property type="evidence" value="ECO:0007669"/>
    <property type="project" value="InterPro"/>
</dbReference>
<dbReference type="GO" id="GO:0044351">
    <property type="term" value="P:macropinocytosis"/>
    <property type="evidence" value="ECO:0007669"/>
    <property type="project" value="UniProtKB-ARBA"/>
</dbReference>
<organism evidence="12 13">
    <name type="scientific">Parastrongyloides trichosuri</name>
    <name type="common">Possum-specific nematode worm</name>
    <dbReference type="NCBI Taxonomy" id="131310"/>
    <lineage>
        <taxon>Eukaryota</taxon>
        <taxon>Metazoa</taxon>
        <taxon>Ecdysozoa</taxon>
        <taxon>Nematoda</taxon>
        <taxon>Chromadorea</taxon>
        <taxon>Rhabditida</taxon>
        <taxon>Tylenchina</taxon>
        <taxon>Panagrolaimomorpha</taxon>
        <taxon>Strongyloidoidea</taxon>
        <taxon>Strongyloididae</taxon>
        <taxon>Parastrongyloides</taxon>
    </lineage>
</organism>
<evidence type="ECO:0000313" key="13">
    <source>
        <dbReference type="WBParaSite" id="PTRK_0001141000.1"/>
    </source>
</evidence>
<evidence type="ECO:0000256" key="4">
    <source>
        <dbReference type="ARBA" id="ARBA00022824"/>
    </source>
</evidence>
<feature type="transmembrane region" description="Helical" evidence="11">
    <location>
        <begin position="197"/>
        <end position="216"/>
    </location>
</feature>
<keyword evidence="4 11" id="KW-0256">Endoplasmic reticulum</keyword>
<dbReference type="GO" id="GO:0005789">
    <property type="term" value="C:endoplasmic reticulum membrane"/>
    <property type="evidence" value="ECO:0007669"/>
    <property type="project" value="UniProtKB-SubCell"/>
</dbReference>
<dbReference type="GO" id="GO:0055074">
    <property type="term" value="P:calcium ion homeostasis"/>
    <property type="evidence" value="ECO:0007669"/>
    <property type="project" value="TreeGrafter"/>
</dbReference>
<keyword evidence="6 11" id="KW-1133">Transmembrane helix</keyword>
<feature type="transmembrane region" description="Helical" evidence="11">
    <location>
        <begin position="236"/>
        <end position="256"/>
    </location>
</feature>
<evidence type="ECO:0000256" key="7">
    <source>
        <dbReference type="ARBA" id="ARBA00023034"/>
    </source>
</evidence>
<dbReference type="GO" id="GO:0070765">
    <property type="term" value="C:gamma-secretase complex"/>
    <property type="evidence" value="ECO:0007669"/>
    <property type="project" value="TreeGrafter"/>
</dbReference>
<accession>A0A0N4ZSD0</accession>
<feature type="transmembrane region" description="Helical" evidence="11">
    <location>
        <begin position="139"/>
        <end position="160"/>
    </location>
</feature>
<proteinExistence type="inferred from homology"/>
<evidence type="ECO:0000256" key="1">
    <source>
        <dbReference type="ARBA" id="ARBA00008604"/>
    </source>
</evidence>
<dbReference type="Gene3D" id="1.10.472.100">
    <property type="entry name" value="Presenilin"/>
    <property type="match status" value="1"/>
</dbReference>
<dbReference type="PRINTS" id="PR01072">
    <property type="entry name" value="PRESENILIN"/>
</dbReference>
<evidence type="ECO:0000256" key="10">
    <source>
        <dbReference type="ARBA" id="ARBA00066080"/>
    </source>
</evidence>
<dbReference type="WBParaSite" id="PTRK_0001141000.1">
    <property type="protein sequence ID" value="PTRK_0001141000.1"/>
    <property type="gene ID" value="PTRK_0001141000"/>
</dbReference>
<keyword evidence="11" id="KW-0645">Protease</keyword>
<dbReference type="STRING" id="131310.A0A0N4ZSD0"/>
<comment type="subunit">
    <text evidence="10">Homodimer. Component of the gamma-secretase complex, a complex composed of a presenilin homodimer, nicastrin, aph1 and pen2.</text>
</comment>
<sequence>MSNEAPIPLRNLDETEDEKDEINLKYNASHVISLFIPVTICMSYVVFCIKFLPFYGSTEKFGQQLVYTPFREEGAESFWHLMLVIIGNSAVMLAYIITVTTIIIILYKKRFYKVIDGFLFFNTALFLTFFLYLHLQETFTAFSIPIDVISLILITGNLCIMGIISIHFKGPLIIQQTFLILIAAMFALILIKFMPNWTVWGILLLISFWDLFAVLYSKGPLRILVETAQERNEPIFASLIYTSGLVYVPITTVMIAEDNVPVNEETNEEEVKSGETSIRYAPGRPQNALVFMDEQNGSGSSQTRPENKNERLMLNGVYQQHHHEEEHQGVKLGLGDFVFYSILLGKAATFNDWNLVIICYVSILVGLSLTLILLALHQKALPALPISIFFGLILFFSTRLCISPFIFELLDNNLIY</sequence>
<name>A0A0N4ZSD0_PARTI</name>
<dbReference type="GO" id="GO:0034205">
    <property type="term" value="P:amyloid-beta formation"/>
    <property type="evidence" value="ECO:0007669"/>
    <property type="project" value="TreeGrafter"/>
</dbReference>
<evidence type="ECO:0000313" key="12">
    <source>
        <dbReference type="Proteomes" id="UP000038045"/>
    </source>
</evidence>
<keyword evidence="3 11" id="KW-0378">Hydrolase</keyword>
<dbReference type="GO" id="GO:0000139">
    <property type="term" value="C:Golgi membrane"/>
    <property type="evidence" value="ECO:0007669"/>
    <property type="project" value="UniProtKB-SubCell"/>
</dbReference>
<dbReference type="GO" id="GO:0042500">
    <property type="term" value="F:aspartic endopeptidase activity, intramembrane cleaving"/>
    <property type="evidence" value="ECO:0007669"/>
    <property type="project" value="InterPro"/>
</dbReference>
<comment type="domain">
    <text evidence="11">The PAL motif is required for normal active site conformation.</text>
</comment>
<dbReference type="AlphaFoldDB" id="A0A0N4ZSD0"/>
<dbReference type="EC" id="3.4.23.-" evidence="11"/>
<feature type="transmembrane region" description="Helical" evidence="11">
    <location>
        <begin position="31"/>
        <end position="52"/>
    </location>
</feature>
<dbReference type="FunFam" id="1.10.472.100:FF:000003">
    <property type="entry name" value="Presenilin"/>
    <property type="match status" value="1"/>
</dbReference>
<dbReference type="InterPro" id="IPR001108">
    <property type="entry name" value="Peptidase_A22A"/>
</dbReference>
<feature type="transmembrane region" description="Helical" evidence="11">
    <location>
        <begin position="78"/>
        <end position="107"/>
    </location>
</feature>
<dbReference type="GO" id="GO:0006509">
    <property type="term" value="P:membrane protein ectodomain proteolysis"/>
    <property type="evidence" value="ECO:0007669"/>
    <property type="project" value="TreeGrafter"/>
</dbReference>
<reference evidence="13" key="1">
    <citation type="submission" date="2017-02" db="UniProtKB">
        <authorList>
            <consortium name="WormBaseParasite"/>
        </authorList>
    </citation>
    <scope>IDENTIFICATION</scope>
</reference>
<dbReference type="PANTHER" id="PTHR10202:SF13">
    <property type="entry name" value="PRESENILIN HOMOLOG"/>
    <property type="match status" value="1"/>
</dbReference>
<dbReference type="GO" id="GO:0007219">
    <property type="term" value="P:Notch signaling pathway"/>
    <property type="evidence" value="ECO:0007669"/>
    <property type="project" value="UniProtKB-KW"/>
</dbReference>
<feature type="transmembrane region" description="Helical" evidence="11">
    <location>
        <begin position="114"/>
        <end position="133"/>
    </location>
</feature>
<keyword evidence="12" id="KW-1185">Reference proteome</keyword>
<evidence type="ECO:0000256" key="2">
    <source>
        <dbReference type="ARBA" id="ARBA00022692"/>
    </source>
</evidence>
<comment type="similarity">
    <text evidence="1 11">Belongs to the peptidase A22A family.</text>
</comment>
<evidence type="ECO:0000256" key="8">
    <source>
        <dbReference type="ARBA" id="ARBA00023136"/>
    </source>
</evidence>
<feature type="transmembrane region" description="Helical" evidence="11">
    <location>
        <begin position="172"/>
        <end position="191"/>
    </location>
</feature>
<evidence type="ECO:0000256" key="6">
    <source>
        <dbReference type="ARBA" id="ARBA00022989"/>
    </source>
</evidence>
<dbReference type="SMART" id="SM00730">
    <property type="entry name" value="PSN"/>
    <property type="match status" value="1"/>
</dbReference>
<protein>
    <recommendedName>
        <fullName evidence="11">Presenilin</fullName>
        <ecNumber evidence="11">3.4.23.-</ecNumber>
    </recommendedName>
</protein>
<dbReference type="Pfam" id="PF01080">
    <property type="entry name" value="Presenilin"/>
    <property type="match status" value="1"/>
</dbReference>
<evidence type="ECO:0000256" key="5">
    <source>
        <dbReference type="ARBA" id="ARBA00022976"/>
    </source>
</evidence>
<evidence type="ECO:0000256" key="9">
    <source>
        <dbReference type="ARBA" id="ARBA00053367"/>
    </source>
</evidence>
<dbReference type="InterPro" id="IPR042524">
    <property type="entry name" value="Presenilin_C"/>
</dbReference>
<evidence type="ECO:0000256" key="11">
    <source>
        <dbReference type="RuleBase" id="RU361148"/>
    </source>
</evidence>